<sequence length="255" mass="27622">MDQFSIAQDVAKLLPNMQVVVVTAYNLDNTGTNAQVAEFAEETATATLSSLSAYPNAQSHPRIALYRDTLKEKCNLSAKKFPQSNESLYRRLLKDKKALRPINPVVDFYNAVSIKHAVTAGAFDLGELQTRSVQPLELRMSSAGDSFKALDAETDAPPTEVGAGELVYAQGPMVLTRHLAWRQAAQGVVTEKTRSVIFMSEVLDGQGVAGSMELTQRVADDLVDGLRRYFGVEGQVTVLGNVGGKLSVGLHSAFF</sequence>
<dbReference type="GO" id="GO:0003723">
    <property type="term" value="F:RNA binding"/>
    <property type="evidence" value="ECO:0007669"/>
    <property type="project" value="InterPro"/>
</dbReference>
<feature type="domain" description="B3/B4 tRNA-binding" evidence="1">
    <location>
        <begin position="66"/>
        <end position="231"/>
    </location>
</feature>
<reference evidence="2" key="1">
    <citation type="submission" date="2021-03" db="EMBL/GenBank/DDBJ databases">
        <authorList>
            <person name="Tagirdzhanova G."/>
        </authorList>
    </citation>
    <scope>NUCLEOTIDE SEQUENCE</scope>
</reference>
<dbReference type="PANTHER" id="PTHR39209:SF2">
    <property type="entry name" value="CYTOPLASMIC PROTEIN"/>
    <property type="match status" value="1"/>
</dbReference>
<dbReference type="PANTHER" id="PTHR39209">
    <property type="match status" value="1"/>
</dbReference>
<name>A0A8H3J4G7_9LECA</name>
<dbReference type="InterPro" id="IPR005146">
    <property type="entry name" value="B3/B4_tRNA-bd"/>
</dbReference>
<dbReference type="AlphaFoldDB" id="A0A8H3J4G7"/>
<proteinExistence type="predicted"/>
<dbReference type="SUPFAM" id="SSF56037">
    <property type="entry name" value="PheT/TilS domain"/>
    <property type="match status" value="1"/>
</dbReference>
<dbReference type="EMBL" id="CAJPDR010000606">
    <property type="protein sequence ID" value="CAF9940528.1"/>
    <property type="molecule type" value="Genomic_DNA"/>
</dbReference>
<dbReference type="InterPro" id="IPR020825">
    <property type="entry name" value="Phe-tRNA_synthase-like_B3/B4"/>
</dbReference>
<evidence type="ECO:0000313" key="3">
    <source>
        <dbReference type="Proteomes" id="UP000664203"/>
    </source>
</evidence>
<dbReference type="Proteomes" id="UP000664203">
    <property type="component" value="Unassembled WGS sequence"/>
</dbReference>
<comment type="caution">
    <text evidence="2">The sequence shown here is derived from an EMBL/GenBank/DDBJ whole genome shotgun (WGS) entry which is preliminary data.</text>
</comment>
<dbReference type="Pfam" id="PF03483">
    <property type="entry name" value="B3_4"/>
    <property type="match status" value="1"/>
</dbReference>
<dbReference type="Gene3D" id="3.50.40.10">
    <property type="entry name" value="Phenylalanyl-trna Synthetase, Chain B, domain 3"/>
    <property type="match status" value="1"/>
</dbReference>
<dbReference type="GO" id="GO:0004826">
    <property type="term" value="F:phenylalanine-tRNA ligase activity"/>
    <property type="evidence" value="ECO:0007669"/>
    <property type="project" value="InterPro"/>
</dbReference>
<keyword evidence="3" id="KW-1185">Reference proteome</keyword>
<protein>
    <recommendedName>
        <fullName evidence="1">B3/B4 tRNA-binding domain-containing protein</fullName>
    </recommendedName>
</protein>
<evidence type="ECO:0000259" key="1">
    <source>
        <dbReference type="SMART" id="SM00873"/>
    </source>
</evidence>
<dbReference type="SMART" id="SM00873">
    <property type="entry name" value="B3_4"/>
    <property type="match status" value="1"/>
</dbReference>
<organism evidence="2 3">
    <name type="scientific">Alectoria fallacina</name>
    <dbReference type="NCBI Taxonomy" id="1903189"/>
    <lineage>
        <taxon>Eukaryota</taxon>
        <taxon>Fungi</taxon>
        <taxon>Dikarya</taxon>
        <taxon>Ascomycota</taxon>
        <taxon>Pezizomycotina</taxon>
        <taxon>Lecanoromycetes</taxon>
        <taxon>OSLEUM clade</taxon>
        <taxon>Lecanoromycetidae</taxon>
        <taxon>Lecanorales</taxon>
        <taxon>Lecanorineae</taxon>
        <taxon>Parmeliaceae</taxon>
        <taxon>Alectoria</taxon>
    </lineage>
</organism>
<dbReference type="OrthoDB" id="5587917at2759"/>
<gene>
    <name evidence="2" type="ORF">ALECFALPRED_008703</name>
</gene>
<accession>A0A8H3J4G7</accession>
<evidence type="ECO:0000313" key="2">
    <source>
        <dbReference type="EMBL" id="CAF9940528.1"/>
    </source>
</evidence>